<name>A0A6N7J1H0_9FIRM</name>
<dbReference type="AlphaFoldDB" id="A0A6N7J1H0"/>
<sequence length="286" mass="32734">MSDIVIADTVIGMSEKDKKRYKAYHCGLCHSLKEVAGTKGPVLLNDDLTLMYIILSSLYDDVPAAEMHSCRQHPFSKRLAFVSDTARYVAEMDILMSSFAVQCSINTPNANEKRYIHSMKALLDSIVEKYPRQAASCRKSAKQMIGYGRRNEPNTQLVSGCFGEVFGQAFIMREDEYQKDLYDIGFFLGKFIYLITAYSNRSDDIRSGSYNPLILKKDRDPENYCSFMRATLQSLIDEAKKSFERLPLKRDTSIVRNIMDSGVWMRFYSTNEKETGQDKLAHPFFV</sequence>
<organism evidence="1 2">
    <name type="scientific">Candidatus Weimeria bifida</name>
    <dbReference type="NCBI Taxonomy" id="2599074"/>
    <lineage>
        <taxon>Bacteria</taxon>
        <taxon>Bacillati</taxon>
        <taxon>Bacillota</taxon>
        <taxon>Clostridia</taxon>
        <taxon>Lachnospirales</taxon>
        <taxon>Lachnospiraceae</taxon>
        <taxon>Candidatus Weimeria</taxon>
    </lineage>
</organism>
<dbReference type="InterPro" id="IPR043740">
    <property type="entry name" value="DUF5685"/>
</dbReference>
<protein>
    <submittedName>
        <fullName evidence="1">Uncharacterized protein</fullName>
    </submittedName>
</protein>
<keyword evidence="2" id="KW-1185">Reference proteome</keyword>
<comment type="caution">
    <text evidence="1">The sequence shown here is derived from an EMBL/GenBank/DDBJ whole genome shotgun (WGS) entry which is preliminary data.</text>
</comment>
<dbReference type="Pfam" id="PF18937">
    <property type="entry name" value="DUF5685"/>
    <property type="match status" value="1"/>
</dbReference>
<dbReference type="Proteomes" id="UP000460257">
    <property type="component" value="Unassembled WGS sequence"/>
</dbReference>
<evidence type="ECO:0000313" key="2">
    <source>
        <dbReference type="Proteomes" id="UP000460257"/>
    </source>
</evidence>
<reference evidence="1" key="1">
    <citation type="journal article" date="2020" name="Appl. Environ. Microbiol.">
        <title>Medium-Chain Fatty Acid Synthesis by 'Candidatus Weimeria bifida' gen. nov., sp. nov., and 'Candidatus Pseudoramibacter fermentans' sp. nov.</title>
        <authorList>
            <person name="Scarborough M.J."/>
            <person name="Myers K.S."/>
            <person name="Donohue T.J."/>
            <person name="Noguera D.R."/>
        </authorList>
    </citation>
    <scope>NUCLEOTIDE SEQUENCE</scope>
    <source>
        <strain evidence="1">LCO1.1</strain>
    </source>
</reference>
<gene>
    <name evidence="1" type="ORF">FRC54_11035</name>
</gene>
<dbReference type="EMBL" id="VOGC01000010">
    <property type="protein sequence ID" value="MQN02392.1"/>
    <property type="molecule type" value="Genomic_DNA"/>
</dbReference>
<proteinExistence type="predicted"/>
<accession>A0A6N7J1H0</accession>
<evidence type="ECO:0000313" key="1">
    <source>
        <dbReference type="EMBL" id="MQN02392.1"/>
    </source>
</evidence>